<comment type="subcellular location">
    <subcellularLocation>
        <location evidence="1">Cell outer membrane</location>
        <topology evidence="1">Multi-pass membrane protein</topology>
    </subcellularLocation>
</comment>
<evidence type="ECO:0000256" key="6">
    <source>
        <dbReference type="ARBA" id="ARBA00023004"/>
    </source>
</evidence>
<dbReference type="PANTHER" id="PTHR32552:SF81">
    <property type="entry name" value="TONB-DEPENDENT OUTER MEMBRANE RECEPTOR"/>
    <property type="match status" value="1"/>
</dbReference>
<keyword evidence="7" id="KW-0406">Ion transport</keyword>
<evidence type="ECO:0000256" key="3">
    <source>
        <dbReference type="ARBA" id="ARBA00022452"/>
    </source>
</evidence>
<comment type="caution">
    <text evidence="14">The sequence shown here is derived from an EMBL/GenBank/DDBJ whole genome shotgun (WGS) entry which is preliminary data.</text>
</comment>
<keyword evidence="2" id="KW-0813">Transport</keyword>
<dbReference type="Pfam" id="PF07715">
    <property type="entry name" value="Plug"/>
    <property type="match status" value="1"/>
</dbReference>
<evidence type="ECO:0000256" key="11">
    <source>
        <dbReference type="RuleBase" id="RU003357"/>
    </source>
</evidence>
<evidence type="ECO:0008006" key="16">
    <source>
        <dbReference type="Google" id="ProtNLM"/>
    </source>
</evidence>
<keyword evidence="4" id="KW-0410">Iron transport</keyword>
<organism evidence="14 15">
    <name type="scientific">Novosphingobium pentaromativorans US6-1</name>
    <dbReference type="NCBI Taxonomy" id="1088721"/>
    <lineage>
        <taxon>Bacteria</taxon>
        <taxon>Pseudomonadati</taxon>
        <taxon>Pseudomonadota</taxon>
        <taxon>Alphaproteobacteria</taxon>
        <taxon>Sphingomonadales</taxon>
        <taxon>Sphingomonadaceae</taxon>
        <taxon>Novosphingobium</taxon>
    </lineage>
</organism>
<dbReference type="PANTHER" id="PTHR32552">
    <property type="entry name" value="FERRICHROME IRON RECEPTOR-RELATED"/>
    <property type="match status" value="1"/>
</dbReference>
<dbReference type="InterPro" id="IPR012910">
    <property type="entry name" value="Plug_dom"/>
</dbReference>
<evidence type="ECO:0000256" key="7">
    <source>
        <dbReference type="ARBA" id="ARBA00023065"/>
    </source>
</evidence>
<reference evidence="14 15" key="1">
    <citation type="journal article" date="2012" name="J. Bacteriol.">
        <title>Genome sequence of benzo(a)pyrene-degrading bacterium Novosphingobium pentaromativorans US6-1.</title>
        <authorList>
            <person name="Luo Y.R."/>
            <person name="Kang S.G."/>
            <person name="Kim S.J."/>
            <person name="Kim M.R."/>
            <person name="Li N."/>
            <person name="Lee J.H."/>
            <person name="Kwon K.K."/>
        </authorList>
    </citation>
    <scope>NUCLEOTIDE SEQUENCE [LARGE SCALE GENOMIC DNA]</scope>
    <source>
        <strain evidence="14 15">US6-1</strain>
    </source>
</reference>
<feature type="domain" description="TonB-dependent receptor-like beta-barrel" evidence="12">
    <location>
        <begin position="252"/>
        <end position="701"/>
    </location>
</feature>
<feature type="domain" description="TonB-dependent receptor plug" evidence="13">
    <location>
        <begin position="35"/>
        <end position="137"/>
    </location>
</feature>
<keyword evidence="10" id="KW-0998">Cell outer membrane</keyword>
<dbReference type="AlphaFoldDB" id="G6EGL1"/>
<dbReference type="InterPro" id="IPR039426">
    <property type="entry name" value="TonB-dep_rcpt-like"/>
</dbReference>
<dbReference type="Proteomes" id="UP000004030">
    <property type="component" value="Unassembled WGS sequence"/>
</dbReference>
<evidence type="ECO:0000313" key="14">
    <source>
        <dbReference type="EMBL" id="EHJ59558.1"/>
    </source>
</evidence>
<dbReference type="EMBL" id="AGFM01000055">
    <property type="protein sequence ID" value="EHJ59558.1"/>
    <property type="molecule type" value="Genomic_DNA"/>
</dbReference>
<gene>
    <name evidence="14" type="ORF">NSU_3441</name>
</gene>
<keyword evidence="5" id="KW-0812">Transmembrane</keyword>
<evidence type="ECO:0000256" key="5">
    <source>
        <dbReference type="ARBA" id="ARBA00022692"/>
    </source>
</evidence>
<proteinExistence type="inferred from homology"/>
<dbReference type="Pfam" id="PF00593">
    <property type="entry name" value="TonB_dep_Rec_b-barrel"/>
    <property type="match status" value="1"/>
</dbReference>
<evidence type="ECO:0000256" key="4">
    <source>
        <dbReference type="ARBA" id="ARBA00022496"/>
    </source>
</evidence>
<dbReference type="RefSeq" id="WP_007014349.1">
    <property type="nucleotide sequence ID" value="NZ_AGFM01000055.1"/>
</dbReference>
<dbReference type="GO" id="GO:0006826">
    <property type="term" value="P:iron ion transport"/>
    <property type="evidence" value="ECO:0007669"/>
    <property type="project" value="UniProtKB-KW"/>
</dbReference>
<keyword evidence="6" id="KW-0408">Iron</keyword>
<dbReference type="InterPro" id="IPR000531">
    <property type="entry name" value="Beta-barrel_TonB"/>
</dbReference>
<dbReference type="Gene3D" id="2.40.170.20">
    <property type="entry name" value="TonB-dependent receptor, beta-barrel domain"/>
    <property type="match status" value="1"/>
</dbReference>
<dbReference type="InterPro" id="IPR036942">
    <property type="entry name" value="Beta-barrel_TonB_sf"/>
</dbReference>
<evidence type="ECO:0000259" key="12">
    <source>
        <dbReference type="Pfam" id="PF00593"/>
    </source>
</evidence>
<evidence type="ECO:0000256" key="2">
    <source>
        <dbReference type="ARBA" id="ARBA00022448"/>
    </source>
</evidence>
<keyword evidence="15" id="KW-1185">Reference proteome</keyword>
<dbReference type="eggNOG" id="COG4771">
    <property type="taxonomic scope" value="Bacteria"/>
</dbReference>
<keyword evidence="9 11" id="KW-0472">Membrane</keyword>
<accession>G6EGL1</accession>
<dbReference type="GO" id="GO:0009279">
    <property type="term" value="C:cell outer membrane"/>
    <property type="evidence" value="ECO:0007669"/>
    <property type="project" value="UniProtKB-SubCell"/>
</dbReference>
<evidence type="ECO:0000259" key="13">
    <source>
        <dbReference type="Pfam" id="PF07715"/>
    </source>
</evidence>
<evidence type="ECO:0000256" key="10">
    <source>
        <dbReference type="ARBA" id="ARBA00023237"/>
    </source>
</evidence>
<evidence type="ECO:0000256" key="1">
    <source>
        <dbReference type="ARBA" id="ARBA00004571"/>
    </source>
</evidence>
<evidence type="ECO:0000256" key="9">
    <source>
        <dbReference type="ARBA" id="ARBA00023136"/>
    </source>
</evidence>
<keyword evidence="3" id="KW-1134">Transmembrane beta strand</keyword>
<evidence type="ECO:0000313" key="15">
    <source>
        <dbReference type="Proteomes" id="UP000004030"/>
    </source>
</evidence>
<comment type="similarity">
    <text evidence="11">Belongs to the TonB-dependent receptor family.</text>
</comment>
<sequence>MAYACGAAPALAQGAEGASAGAEIIVTAQRRAESLQDVPVSLTVVGEDALNSRNINEAGDLTLAAPSLQSGSDNQFAIRGVGTVAFSDTLESSVATSIDDVNIGRSFGAGSLFNDVARVEVLSGPQGLLFGKNASAGLLNIVTKKPEFGYFGGNVDFEAVTRDTTPGNGMGVNMKGVLNVPVGQTTALRFDGFYSYQEPVGVFVGSGTADENLRAYGIRGKFLTEFGEGWSIYVIGDYNERHGIAGSFDRTFRELGEGSGVAPILEDEGITPSKTNFYYAGEGDFHRDEKSGGAQAKVAYELANGWEISNIAAVRFSKRDQSLDTDLTDVQQLSINWRKSKYDQFSNELRVAIPDTSRLNGQFGIYYLTSKLDSTGQLAGFTGLPAGFISRFPFCVGSAATVAANCPVARDYFIGGDSTYTLKERNLAGFGQLFYKVTDSLQLLAGARVTDEHLSIDTVQNQMALYFVNLGVTDSFKESYDHTSFSWKFGGQYNITPDIMVYTTYGKGRKGAGFNDRATQLGQKLLVEPEDAKSLEAGIKTSWFDKKLIFNVGLYHTKFSNYQVQSLDTVAQTFIIQNAATLTTKGAEFTVLAKPFPGLSINGSATLQKAVFGDFLGAQCNPGQSVPCGADGTYNAKGTELPTAPRFAGTIQAMYEGALTDSLDYFIESNLYHRSALNYRVGEPAITRVGPIDVLGASIGLKAGSTTFRIFCKNCTDKRVPAFLNPDAGDANAGIASSIQQWNFKSVRNIGISLETEF</sequence>
<protein>
    <recommendedName>
        <fullName evidence="16">TonB-dependent receptor</fullName>
    </recommendedName>
</protein>
<keyword evidence="8 11" id="KW-0798">TonB box</keyword>
<name>G6EGL1_9SPHN</name>
<dbReference type="PATRIC" id="fig|1088721.3.peg.3394"/>
<evidence type="ECO:0000256" key="8">
    <source>
        <dbReference type="ARBA" id="ARBA00023077"/>
    </source>
</evidence>
<dbReference type="SUPFAM" id="SSF56935">
    <property type="entry name" value="Porins"/>
    <property type="match status" value="1"/>
</dbReference>